<evidence type="ECO:0000313" key="2">
    <source>
        <dbReference type="EMBL" id="MED6193517.1"/>
    </source>
</evidence>
<accession>A0ABU6X6E2</accession>
<organism evidence="2 3">
    <name type="scientific">Stylosanthes scabra</name>
    <dbReference type="NCBI Taxonomy" id="79078"/>
    <lineage>
        <taxon>Eukaryota</taxon>
        <taxon>Viridiplantae</taxon>
        <taxon>Streptophyta</taxon>
        <taxon>Embryophyta</taxon>
        <taxon>Tracheophyta</taxon>
        <taxon>Spermatophyta</taxon>
        <taxon>Magnoliopsida</taxon>
        <taxon>eudicotyledons</taxon>
        <taxon>Gunneridae</taxon>
        <taxon>Pentapetalae</taxon>
        <taxon>rosids</taxon>
        <taxon>fabids</taxon>
        <taxon>Fabales</taxon>
        <taxon>Fabaceae</taxon>
        <taxon>Papilionoideae</taxon>
        <taxon>50 kb inversion clade</taxon>
        <taxon>dalbergioids sensu lato</taxon>
        <taxon>Dalbergieae</taxon>
        <taxon>Pterocarpus clade</taxon>
        <taxon>Stylosanthes</taxon>
    </lineage>
</organism>
<reference evidence="2 3" key="1">
    <citation type="journal article" date="2023" name="Plants (Basel)">
        <title>Bridging the Gap: Combining Genomics and Transcriptomics Approaches to Understand Stylosanthes scabra, an Orphan Legume from the Brazilian Caatinga.</title>
        <authorList>
            <person name="Ferreira-Neto J.R.C."/>
            <person name="da Silva M.D."/>
            <person name="Binneck E."/>
            <person name="de Melo N.F."/>
            <person name="da Silva R.H."/>
            <person name="de Melo A.L.T.M."/>
            <person name="Pandolfi V."/>
            <person name="Bustamante F.O."/>
            <person name="Brasileiro-Vidal A.C."/>
            <person name="Benko-Iseppon A.M."/>
        </authorList>
    </citation>
    <scope>NUCLEOTIDE SEQUENCE [LARGE SCALE GENOMIC DNA]</scope>
    <source>
        <tissue evidence="2">Leaves</tissue>
    </source>
</reference>
<dbReference type="EMBL" id="JASCZI010211513">
    <property type="protein sequence ID" value="MED6193517.1"/>
    <property type="molecule type" value="Genomic_DNA"/>
</dbReference>
<feature type="region of interest" description="Disordered" evidence="1">
    <location>
        <begin position="1"/>
        <end position="22"/>
    </location>
</feature>
<comment type="caution">
    <text evidence="2">The sequence shown here is derived from an EMBL/GenBank/DDBJ whole genome shotgun (WGS) entry which is preliminary data.</text>
</comment>
<proteinExistence type="predicted"/>
<feature type="compositionally biased region" description="Basic and acidic residues" evidence="1">
    <location>
        <begin position="58"/>
        <end position="77"/>
    </location>
</feature>
<feature type="compositionally biased region" description="Basic residues" evidence="1">
    <location>
        <begin position="1"/>
        <end position="14"/>
    </location>
</feature>
<feature type="compositionally biased region" description="Low complexity" evidence="1">
    <location>
        <begin position="46"/>
        <end position="57"/>
    </location>
</feature>
<keyword evidence="3" id="KW-1185">Reference proteome</keyword>
<evidence type="ECO:0000256" key="1">
    <source>
        <dbReference type="SAM" id="MobiDB-lite"/>
    </source>
</evidence>
<evidence type="ECO:0000313" key="3">
    <source>
        <dbReference type="Proteomes" id="UP001341840"/>
    </source>
</evidence>
<protein>
    <submittedName>
        <fullName evidence="2">Uncharacterized protein</fullName>
    </submittedName>
</protein>
<name>A0ABU6X6E2_9FABA</name>
<gene>
    <name evidence="2" type="ORF">PIB30_020319</name>
</gene>
<feature type="region of interest" description="Disordered" evidence="1">
    <location>
        <begin position="36"/>
        <end position="86"/>
    </location>
</feature>
<dbReference type="Proteomes" id="UP001341840">
    <property type="component" value="Unassembled WGS sequence"/>
</dbReference>
<sequence>MPPSRWRRERSRRREKNEERERDVVAAARRRAFFSRRSLGCHHPRSSPSQLQTSSLLEEPKRERKERCRGERRKEELSLLPSSSLSPPRLTAVAVRICRIIEHAWERERGASPELCCCGLRHIIEVQQVQ</sequence>
<feature type="compositionally biased region" description="Basic residues" evidence="1">
    <location>
        <begin position="36"/>
        <end position="45"/>
    </location>
</feature>